<dbReference type="PANTHER" id="PTHR43024:SF1">
    <property type="entry name" value="UDP-N-ACETYLMURAMOYL-TRIPEPTIDE--D-ALANYL-D-ALANINE LIGASE"/>
    <property type="match status" value="1"/>
</dbReference>
<accession>A0A6J6SG67</accession>
<keyword evidence="6" id="KW-0133">Cell shape</keyword>
<gene>
    <name evidence="13" type="ORF">UFOPK2658_01863</name>
</gene>
<evidence type="ECO:0000256" key="10">
    <source>
        <dbReference type="ARBA" id="ARBA00031461"/>
    </source>
</evidence>
<dbReference type="InterPro" id="IPR004101">
    <property type="entry name" value="Mur_ligase_C"/>
</dbReference>
<dbReference type="GO" id="GO:0005524">
    <property type="term" value="F:ATP binding"/>
    <property type="evidence" value="ECO:0007669"/>
    <property type="project" value="UniProtKB-KW"/>
</dbReference>
<dbReference type="GO" id="GO:0071555">
    <property type="term" value="P:cell wall organization"/>
    <property type="evidence" value="ECO:0007669"/>
    <property type="project" value="UniProtKB-KW"/>
</dbReference>
<dbReference type="InterPro" id="IPR036565">
    <property type="entry name" value="Mur-like_cat_sf"/>
</dbReference>
<evidence type="ECO:0000256" key="4">
    <source>
        <dbReference type="ARBA" id="ARBA00022741"/>
    </source>
</evidence>
<evidence type="ECO:0000256" key="1">
    <source>
        <dbReference type="ARBA" id="ARBA00022490"/>
    </source>
</evidence>
<dbReference type="Gene3D" id="3.90.190.20">
    <property type="entry name" value="Mur ligase, C-terminal domain"/>
    <property type="match status" value="1"/>
</dbReference>
<dbReference type="Gene3D" id="3.40.1390.10">
    <property type="entry name" value="MurE/MurF, N-terminal domain"/>
    <property type="match status" value="1"/>
</dbReference>
<dbReference type="HAMAP" id="MF_02019">
    <property type="entry name" value="MurF"/>
    <property type="match status" value="1"/>
</dbReference>
<feature type="domain" description="Mur ligase C-terminal" evidence="11">
    <location>
        <begin position="315"/>
        <end position="412"/>
    </location>
</feature>
<dbReference type="NCBIfam" id="TIGR01143">
    <property type="entry name" value="murF"/>
    <property type="match status" value="1"/>
</dbReference>
<keyword evidence="8" id="KW-0131">Cell cycle</keyword>
<evidence type="ECO:0000256" key="5">
    <source>
        <dbReference type="ARBA" id="ARBA00022840"/>
    </source>
</evidence>
<keyword evidence="5" id="KW-0067">ATP-binding</keyword>
<protein>
    <recommendedName>
        <fullName evidence="10">UDP-MurNAc-pentapeptide synthetase</fullName>
    </recommendedName>
</protein>
<dbReference type="InterPro" id="IPR051046">
    <property type="entry name" value="MurCDEF_CellWall_CoF430Synth"/>
</dbReference>
<dbReference type="Pfam" id="PF08245">
    <property type="entry name" value="Mur_ligase_M"/>
    <property type="match status" value="1"/>
</dbReference>
<dbReference type="SUPFAM" id="SSF53244">
    <property type="entry name" value="MurD-like peptide ligases, peptide-binding domain"/>
    <property type="match status" value="1"/>
</dbReference>
<keyword evidence="4" id="KW-0547">Nucleotide-binding</keyword>
<evidence type="ECO:0000256" key="7">
    <source>
        <dbReference type="ARBA" id="ARBA00022984"/>
    </source>
</evidence>
<sequence length="437" mass="45943">MRLMAADVAKATNGTLVGQNAHLSGVSFDSRSVRPGQLFVPIVAERDGHEFIESALSAGAGAYLTTGKTFGRTSITVPDTLTALLQLGTWGRNKLDAQLANRVIGITGSVGKTSTKDFVAAAIGSTLRVTANERSFNNDQGLPVTILNAPDDVQALVLEMGMRGFGEIARLCTVARPNIGVVTKVASAHTERVGDIDGVARAKSELVMALDASGFAILNADDDRVVAMQSIAGARVITYGVALSADVRMTSCVLDERACASVTVESPWGKASWKMNVPGEHMAHNAVGAIAVAGVMGLDLQRAADAISISVLSEMRMQHRTARGGALIIDDSYNANPASMAAALHALSATKASRRIAVLGVMAELSEPEQDHLQISRLAKQLGIELIAVETDMYEVQSRTRDEIAAMLSTVENTAAVLIKGSRVAQLEKLVAMLATP</sequence>
<dbReference type="InterPro" id="IPR013221">
    <property type="entry name" value="Mur_ligase_cen"/>
</dbReference>
<dbReference type="InterPro" id="IPR035911">
    <property type="entry name" value="MurE/MurF_N"/>
</dbReference>
<keyword evidence="7" id="KW-0573">Peptidoglycan synthesis</keyword>
<dbReference type="InterPro" id="IPR005863">
    <property type="entry name" value="UDP-N-AcMur_synth"/>
</dbReference>
<keyword evidence="2" id="KW-0436">Ligase</keyword>
<evidence type="ECO:0000256" key="8">
    <source>
        <dbReference type="ARBA" id="ARBA00023306"/>
    </source>
</evidence>
<dbReference type="GO" id="GO:0051301">
    <property type="term" value="P:cell division"/>
    <property type="evidence" value="ECO:0007669"/>
    <property type="project" value="UniProtKB-KW"/>
</dbReference>
<dbReference type="EMBL" id="CAEZYH010000136">
    <property type="protein sequence ID" value="CAB4733926.1"/>
    <property type="molecule type" value="Genomic_DNA"/>
</dbReference>
<evidence type="ECO:0000313" key="13">
    <source>
        <dbReference type="EMBL" id="CAB4733926.1"/>
    </source>
</evidence>
<dbReference type="AlphaFoldDB" id="A0A6J6SG67"/>
<dbReference type="Pfam" id="PF02875">
    <property type="entry name" value="Mur_ligase_C"/>
    <property type="match status" value="1"/>
</dbReference>
<feature type="domain" description="Mur ligase central" evidence="12">
    <location>
        <begin position="106"/>
        <end position="293"/>
    </location>
</feature>
<dbReference type="SUPFAM" id="SSF63418">
    <property type="entry name" value="MurE/MurF N-terminal domain"/>
    <property type="match status" value="1"/>
</dbReference>
<name>A0A6J6SG67_9ZZZZ</name>
<evidence type="ECO:0000259" key="12">
    <source>
        <dbReference type="Pfam" id="PF08245"/>
    </source>
</evidence>
<evidence type="ECO:0000256" key="2">
    <source>
        <dbReference type="ARBA" id="ARBA00022598"/>
    </source>
</evidence>
<keyword evidence="9" id="KW-0961">Cell wall biogenesis/degradation</keyword>
<dbReference type="PANTHER" id="PTHR43024">
    <property type="entry name" value="UDP-N-ACETYLMURAMOYL-TRIPEPTIDE--D-ALANYL-D-ALANINE LIGASE"/>
    <property type="match status" value="1"/>
</dbReference>
<dbReference type="GO" id="GO:0008360">
    <property type="term" value="P:regulation of cell shape"/>
    <property type="evidence" value="ECO:0007669"/>
    <property type="project" value="UniProtKB-KW"/>
</dbReference>
<keyword evidence="1" id="KW-0963">Cytoplasm</keyword>
<organism evidence="13">
    <name type="scientific">freshwater metagenome</name>
    <dbReference type="NCBI Taxonomy" id="449393"/>
    <lineage>
        <taxon>unclassified sequences</taxon>
        <taxon>metagenomes</taxon>
        <taxon>ecological metagenomes</taxon>
    </lineage>
</organism>
<evidence type="ECO:0000256" key="3">
    <source>
        <dbReference type="ARBA" id="ARBA00022618"/>
    </source>
</evidence>
<proteinExistence type="inferred from homology"/>
<dbReference type="SUPFAM" id="SSF53623">
    <property type="entry name" value="MurD-like peptide ligases, catalytic domain"/>
    <property type="match status" value="1"/>
</dbReference>
<keyword evidence="3" id="KW-0132">Cell division</keyword>
<reference evidence="13" key="1">
    <citation type="submission" date="2020-05" db="EMBL/GenBank/DDBJ databases">
        <authorList>
            <person name="Chiriac C."/>
            <person name="Salcher M."/>
            <person name="Ghai R."/>
            <person name="Kavagutti S V."/>
        </authorList>
    </citation>
    <scope>NUCLEOTIDE SEQUENCE</scope>
</reference>
<evidence type="ECO:0000256" key="9">
    <source>
        <dbReference type="ARBA" id="ARBA00023316"/>
    </source>
</evidence>
<evidence type="ECO:0000256" key="6">
    <source>
        <dbReference type="ARBA" id="ARBA00022960"/>
    </source>
</evidence>
<dbReference type="GO" id="GO:0009252">
    <property type="term" value="P:peptidoglycan biosynthetic process"/>
    <property type="evidence" value="ECO:0007669"/>
    <property type="project" value="UniProtKB-KW"/>
</dbReference>
<dbReference type="InterPro" id="IPR036615">
    <property type="entry name" value="Mur_ligase_C_dom_sf"/>
</dbReference>
<dbReference type="GO" id="GO:0047480">
    <property type="term" value="F:UDP-N-acetylmuramoyl-tripeptide-D-alanyl-D-alanine ligase activity"/>
    <property type="evidence" value="ECO:0007669"/>
    <property type="project" value="InterPro"/>
</dbReference>
<evidence type="ECO:0000259" key="11">
    <source>
        <dbReference type="Pfam" id="PF02875"/>
    </source>
</evidence>
<dbReference type="Gene3D" id="3.40.1190.10">
    <property type="entry name" value="Mur-like, catalytic domain"/>
    <property type="match status" value="1"/>
</dbReference>